<dbReference type="Gene3D" id="1.10.630.10">
    <property type="entry name" value="Cytochrome P450"/>
    <property type="match status" value="1"/>
</dbReference>
<dbReference type="PROSITE" id="PS00086">
    <property type="entry name" value="CYTOCHROME_P450"/>
    <property type="match status" value="1"/>
</dbReference>
<evidence type="ECO:0000313" key="8">
    <source>
        <dbReference type="Proteomes" id="UP000776650"/>
    </source>
</evidence>
<dbReference type="PANTHER" id="PTHR24305:SF166">
    <property type="entry name" value="CYTOCHROME P450 12A4, MITOCHONDRIAL-RELATED"/>
    <property type="match status" value="1"/>
</dbReference>
<dbReference type="AlphaFoldDB" id="A0A921F5X7"/>
<keyword evidence="6" id="KW-0560">Oxidoreductase</keyword>
<dbReference type="InterPro" id="IPR002403">
    <property type="entry name" value="Cyt_P450_E_grp-IV"/>
</dbReference>
<comment type="similarity">
    <text evidence="2 6">Belongs to the cytochrome P450 family.</text>
</comment>
<keyword evidence="3 5" id="KW-0479">Metal-binding</keyword>
<dbReference type="EMBL" id="DYXM01000239">
    <property type="protein sequence ID" value="HJE91822.1"/>
    <property type="molecule type" value="Genomic_DNA"/>
</dbReference>
<reference evidence="7" key="1">
    <citation type="journal article" date="2021" name="PeerJ">
        <title>Extensive microbial diversity within the chicken gut microbiome revealed by metagenomics and culture.</title>
        <authorList>
            <person name="Gilroy R."/>
            <person name="Ravi A."/>
            <person name="Getino M."/>
            <person name="Pursley I."/>
            <person name="Horton D.L."/>
            <person name="Alikhan N.F."/>
            <person name="Baker D."/>
            <person name="Gharbi K."/>
            <person name="Hall N."/>
            <person name="Watson M."/>
            <person name="Adriaenssens E.M."/>
            <person name="Foster-Nyarko E."/>
            <person name="Jarju S."/>
            <person name="Secka A."/>
            <person name="Antonio M."/>
            <person name="Oren A."/>
            <person name="Chaudhuri R.R."/>
            <person name="La Ragione R."/>
            <person name="Hildebrand F."/>
            <person name="Pallen M.J."/>
        </authorList>
    </citation>
    <scope>NUCLEOTIDE SEQUENCE</scope>
    <source>
        <strain evidence="7">ChiGjej1B1-18357</strain>
    </source>
</reference>
<evidence type="ECO:0000256" key="1">
    <source>
        <dbReference type="ARBA" id="ARBA00001971"/>
    </source>
</evidence>
<dbReference type="GO" id="GO:0004497">
    <property type="term" value="F:monooxygenase activity"/>
    <property type="evidence" value="ECO:0007669"/>
    <property type="project" value="UniProtKB-KW"/>
</dbReference>
<keyword evidence="5 6" id="KW-0349">Heme</keyword>
<dbReference type="PRINTS" id="PR00465">
    <property type="entry name" value="EP450IV"/>
</dbReference>
<proteinExistence type="inferred from homology"/>
<evidence type="ECO:0000256" key="4">
    <source>
        <dbReference type="ARBA" id="ARBA00023004"/>
    </source>
</evidence>
<dbReference type="RefSeq" id="WP_303914826.1">
    <property type="nucleotide sequence ID" value="NZ_DYXM01000239.1"/>
</dbReference>
<comment type="cofactor">
    <cofactor evidence="1 5">
        <name>heme</name>
        <dbReference type="ChEBI" id="CHEBI:30413"/>
    </cofactor>
</comment>
<keyword evidence="6" id="KW-0503">Monooxygenase</keyword>
<dbReference type="InterPro" id="IPR001128">
    <property type="entry name" value="Cyt_P450"/>
</dbReference>
<evidence type="ECO:0000256" key="3">
    <source>
        <dbReference type="ARBA" id="ARBA00022723"/>
    </source>
</evidence>
<dbReference type="InterPro" id="IPR017972">
    <property type="entry name" value="Cyt_P450_CS"/>
</dbReference>
<reference evidence="7" key="2">
    <citation type="submission" date="2021-09" db="EMBL/GenBank/DDBJ databases">
        <authorList>
            <person name="Gilroy R."/>
        </authorList>
    </citation>
    <scope>NUCLEOTIDE SEQUENCE</scope>
    <source>
        <strain evidence="7">ChiGjej1B1-18357</strain>
    </source>
</reference>
<accession>A0A921F5X7</accession>
<dbReference type="InterPro" id="IPR036396">
    <property type="entry name" value="Cyt_P450_sf"/>
</dbReference>
<evidence type="ECO:0000256" key="6">
    <source>
        <dbReference type="RuleBase" id="RU000461"/>
    </source>
</evidence>
<dbReference type="SUPFAM" id="SSF48264">
    <property type="entry name" value="Cytochrome P450"/>
    <property type="match status" value="1"/>
</dbReference>
<dbReference type="GO" id="GO:0016705">
    <property type="term" value="F:oxidoreductase activity, acting on paired donors, with incorporation or reduction of molecular oxygen"/>
    <property type="evidence" value="ECO:0007669"/>
    <property type="project" value="InterPro"/>
</dbReference>
<gene>
    <name evidence="7" type="ORF">K8V11_12525</name>
</gene>
<evidence type="ECO:0000256" key="5">
    <source>
        <dbReference type="PIRSR" id="PIRSR602403-1"/>
    </source>
</evidence>
<sequence length="461" mass="50064">MIDMAAFPNRLSDVPWAPGRLPGIGHARQLITDPLPFVRSLPKYGPVVKVGMGPRPLYMATTIELVREVGLGRAGEFHRDNLIEPVAPFTGRSLVTLSGSDHRRRRRLIAPAFHRNRIAVYAQSFAEIADRWLDTLPVGTPFDATPFVEKLAIDTLMASLIGADIGADARSVLSAKSPELLAEASIRTIFPVAVAELRRSSHRRFLDTSARMRAEAKNVVAEYRHNGSDRGDLLSTLVTHVDPGTGESLGDEDIVDELVGFVMGGIESPAGMLLAFLHELTHAPSALSEVIDEIDDVVGSGPVEASHATALPVTRRALMETMRLWTSWITLLDARGEIRLGDLVLPDGVQIGMSPQAIHSDPRNFPRPTSFEPHRWLPGHESEARDTAAIPFGVGVRNCPADLYSWSALTIQAAAILRRFVPVAEDGGAPRTAVGYTTKGVGIRPNSVRISLFPRGARPAR</sequence>
<name>A0A921F5X7_9ACTN</name>
<dbReference type="Proteomes" id="UP000776650">
    <property type="component" value="Unassembled WGS sequence"/>
</dbReference>
<evidence type="ECO:0000256" key="2">
    <source>
        <dbReference type="ARBA" id="ARBA00010617"/>
    </source>
</evidence>
<comment type="caution">
    <text evidence="7">The sequence shown here is derived from an EMBL/GenBank/DDBJ whole genome shotgun (WGS) entry which is preliminary data.</text>
</comment>
<dbReference type="GO" id="GO:0005506">
    <property type="term" value="F:iron ion binding"/>
    <property type="evidence" value="ECO:0007669"/>
    <property type="project" value="InterPro"/>
</dbReference>
<protein>
    <submittedName>
        <fullName evidence="7">Cytochrome P450</fullName>
    </submittedName>
</protein>
<keyword evidence="4 5" id="KW-0408">Iron</keyword>
<evidence type="ECO:0000313" key="7">
    <source>
        <dbReference type="EMBL" id="HJE91822.1"/>
    </source>
</evidence>
<dbReference type="PANTHER" id="PTHR24305">
    <property type="entry name" value="CYTOCHROME P450"/>
    <property type="match status" value="1"/>
</dbReference>
<feature type="binding site" description="axial binding residue" evidence="5">
    <location>
        <position position="399"/>
    </location>
    <ligand>
        <name>heme</name>
        <dbReference type="ChEBI" id="CHEBI:30413"/>
    </ligand>
    <ligandPart>
        <name>Fe</name>
        <dbReference type="ChEBI" id="CHEBI:18248"/>
    </ligandPart>
</feature>
<dbReference type="Pfam" id="PF00067">
    <property type="entry name" value="p450"/>
    <property type="match status" value="1"/>
</dbReference>
<organism evidence="7 8">
    <name type="scientific">Dietzia timorensis</name>
    <dbReference type="NCBI Taxonomy" id="499555"/>
    <lineage>
        <taxon>Bacteria</taxon>
        <taxon>Bacillati</taxon>
        <taxon>Actinomycetota</taxon>
        <taxon>Actinomycetes</taxon>
        <taxon>Mycobacteriales</taxon>
        <taxon>Dietziaceae</taxon>
        <taxon>Dietzia</taxon>
    </lineage>
</organism>
<dbReference type="InterPro" id="IPR050121">
    <property type="entry name" value="Cytochrome_P450_monoxygenase"/>
</dbReference>
<dbReference type="GO" id="GO:0020037">
    <property type="term" value="F:heme binding"/>
    <property type="evidence" value="ECO:0007669"/>
    <property type="project" value="InterPro"/>
</dbReference>